<dbReference type="PANTHER" id="PTHR11265">
    <property type="entry name" value="S-ADENOSYL-METHYLTRANSFERASE MRAW"/>
    <property type="match status" value="1"/>
</dbReference>
<evidence type="ECO:0000256" key="5">
    <source>
        <dbReference type="SAM" id="MobiDB-lite"/>
    </source>
</evidence>
<dbReference type="InterPro" id="IPR029063">
    <property type="entry name" value="SAM-dependent_MTases_sf"/>
</dbReference>
<accession>D7FXR7</accession>
<dbReference type="PANTHER" id="PTHR11265:SF0">
    <property type="entry name" value="12S RRNA N4-METHYLCYTIDINE METHYLTRANSFERASE"/>
    <property type="match status" value="1"/>
</dbReference>
<evidence type="ECO:0000256" key="1">
    <source>
        <dbReference type="ARBA" id="ARBA00010396"/>
    </source>
</evidence>
<comment type="similarity">
    <text evidence="1">Belongs to the methyltransferase superfamily. RsmH family.</text>
</comment>
<keyword evidence="2" id="KW-0489">Methyltransferase</keyword>
<reference evidence="6 7" key="1">
    <citation type="journal article" date="2010" name="Nature">
        <title>The Ectocarpus genome and the independent evolution of multicellularity in brown algae.</title>
        <authorList>
            <person name="Cock J.M."/>
            <person name="Sterck L."/>
            <person name="Rouze P."/>
            <person name="Scornet D."/>
            <person name="Allen A.E."/>
            <person name="Amoutzias G."/>
            <person name="Anthouard V."/>
            <person name="Artiguenave F."/>
            <person name="Aury J.M."/>
            <person name="Badger J.H."/>
            <person name="Beszteri B."/>
            <person name="Billiau K."/>
            <person name="Bonnet E."/>
            <person name="Bothwell J.H."/>
            <person name="Bowler C."/>
            <person name="Boyen C."/>
            <person name="Brownlee C."/>
            <person name="Carrano C.J."/>
            <person name="Charrier B."/>
            <person name="Cho G.Y."/>
            <person name="Coelho S.M."/>
            <person name="Collen J."/>
            <person name="Corre E."/>
            <person name="Da Silva C."/>
            <person name="Delage L."/>
            <person name="Delaroque N."/>
            <person name="Dittami S.M."/>
            <person name="Doulbeau S."/>
            <person name="Elias M."/>
            <person name="Farnham G."/>
            <person name="Gachon C.M."/>
            <person name="Gschloessl B."/>
            <person name="Heesch S."/>
            <person name="Jabbari K."/>
            <person name="Jubin C."/>
            <person name="Kawai H."/>
            <person name="Kimura K."/>
            <person name="Kloareg B."/>
            <person name="Kupper F.C."/>
            <person name="Lang D."/>
            <person name="Le Bail A."/>
            <person name="Leblanc C."/>
            <person name="Lerouge P."/>
            <person name="Lohr M."/>
            <person name="Lopez P.J."/>
            <person name="Martens C."/>
            <person name="Maumus F."/>
            <person name="Michel G."/>
            <person name="Miranda-Saavedra D."/>
            <person name="Morales J."/>
            <person name="Moreau H."/>
            <person name="Motomura T."/>
            <person name="Nagasato C."/>
            <person name="Napoli C.A."/>
            <person name="Nelson D.R."/>
            <person name="Nyvall-Collen P."/>
            <person name="Peters A.F."/>
            <person name="Pommier C."/>
            <person name="Potin P."/>
            <person name="Poulain J."/>
            <person name="Quesneville H."/>
            <person name="Read B."/>
            <person name="Rensing S.A."/>
            <person name="Ritter A."/>
            <person name="Rousvoal S."/>
            <person name="Samanta M."/>
            <person name="Samson G."/>
            <person name="Schroeder D.C."/>
            <person name="Segurens B."/>
            <person name="Strittmatter M."/>
            <person name="Tonon T."/>
            <person name="Tregear J.W."/>
            <person name="Valentin K."/>
            <person name="von Dassow P."/>
            <person name="Yamagishi T."/>
            <person name="Van de Peer Y."/>
            <person name="Wincker P."/>
        </authorList>
    </citation>
    <scope>NUCLEOTIDE SEQUENCE [LARGE SCALE GENOMIC DNA]</scope>
    <source>
        <strain evidence="7">Ec32 / CCAP1310/4</strain>
    </source>
</reference>
<evidence type="ECO:0000256" key="3">
    <source>
        <dbReference type="ARBA" id="ARBA00022679"/>
    </source>
</evidence>
<evidence type="ECO:0000313" key="7">
    <source>
        <dbReference type="Proteomes" id="UP000002630"/>
    </source>
</evidence>
<evidence type="ECO:0000256" key="2">
    <source>
        <dbReference type="ARBA" id="ARBA00022603"/>
    </source>
</evidence>
<dbReference type="GO" id="GO:0071424">
    <property type="term" value="F:rRNA (cytosine-N4-)-methyltransferase activity"/>
    <property type="evidence" value="ECO:0007669"/>
    <property type="project" value="TreeGrafter"/>
</dbReference>
<protein>
    <submittedName>
        <fullName evidence="6">S-adenosyl-methyltransferase MraW</fullName>
    </submittedName>
</protein>
<evidence type="ECO:0000313" key="6">
    <source>
        <dbReference type="EMBL" id="CBJ32330.1"/>
    </source>
</evidence>
<dbReference type="SUPFAM" id="SSF53335">
    <property type="entry name" value="S-adenosyl-L-methionine-dependent methyltransferases"/>
    <property type="match status" value="1"/>
</dbReference>
<dbReference type="FunCoup" id="D7FXR7">
    <property type="interactions" value="72"/>
</dbReference>
<dbReference type="PIRSF" id="PIRSF004486">
    <property type="entry name" value="MraW"/>
    <property type="match status" value="1"/>
</dbReference>
<feature type="compositionally biased region" description="Gly residues" evidence="5">
    <location>
        <begin position="155"/>
        <end position="169"/>
    </location>
</feature>
<proteinExistence type="inferred from homology"/>
<name>D7FXR7_ECTSI</name>
<dbReference type="Gene3D" id="1.10.150.170">
    <property type="entry name" value="Putative methyltransferase TM0872, insert domain"/>
    <property type="match status" value="1"/>
</dbReference>
<dbReference type="AlphaFoldDB" id="D7FXR7"/>
<dbReference type="Pfam" id="PF01795">
    <property type="entry name" value="Methyltransf_5"/>
    <property type="match status" value="2"/>
</dbReference>
<dbReference type="Gene3D" id="3.40.50.150">
    <property type="entry name" value="Vaccinia Virus protein VP39"/>
    <property type="match status" value="2"/>
</dbReference>
<dbReference type="SUPFAM" id="SSF81799">
    <property type="entry name" value="Putative methyltransferase TM0872, insert domain"/>
    <property type="match status" value="2"/>
</dbReference>
<dbReference type="STRING" id="2880.D7FXR7"/>
<feature type="compositionally biased region" description="Basic and acidic residues" evidence="5">
    <location>
        <begin position="174"/>
        <end position="187"/>
    </location>
</feature>
<dbReference type="eggNOG" id="KOG2782">
    <property type="taxonomic scope" value="Eukaryota"/>
</dbReference>
<keyword evidence="7" id="KW-1185">Reference proteome</keyword>
<dbReference type="GO" id="GO:0070475">
    <property type="term" value="P:rRNA base methylation"/>
    <property type="evidence" value="ECO:0007669"/>
    <property type="project" value="TreeGrafter"/>
</dbReference>
<dbReference type="HAMAP" id="MF_01007">
    <property type="entry name" value="16SrRNA_methyltr_H"/>
    <property type="match status" value="1"/>
</dbReference>
<dbReference type="Proteomes" id="UP000002630">
    <property type="component" value="Unassembled WGS sequence"/>
</dbReference>
<organism evidence="6 7">
    <name type="scientific">Ectocarpus siliculosus</name>
    <name type="common">Brown alga</name>
    <name type="synonym">Conferva siliculosa</name>
    <dbReference type="NCBI Taxonomy" id="2880"/>
    <lineage>
        <taxon>Eukaryota</taxon>
        <taxon>Sar</taxon>
        <taxon>Stramenopiles</taxon>
        <taxon>Ochrophyta</taxon>
        <taxon>PX clade</taxon>
        <taxon>Phaeophyceae</taxon>
        <taxon>Ectocarpales</taxon>
        <taxon>Ectocarpaceae</taxon>
        <taxon>Ectocarpus</taxon>
    </lineage>
</organism>
<dbReference type="InterPro" id="IPR002903">
    <property type="entry name" value="RsmH"/>
</dbReference>
<sequence length="332" mass="34944">MRKREVLEWLITKPDGVYVDCTLGGGGHSAALLSALGAGARVIGLDRDPDALREASARLAAEAEVGRFQAVRSNFAAVGRAVRECELMLQQPPLAPEASTAPAPAAGVPPRTTSAGPLVDGILVDLGVSSHQIDDEARGFSFSADGPLDMRMEGTGDGDSVGERSGFGGVASTSREHEDRAVEKGGRGEGGGGGDGRGGGGGVSAADVVNFADESEIREMVWRYGDEKRSTKIARAIVENRPIATTGQLAEVVGRCAPPKERVKTLARVFQALRIEVNGELDALEALLEQAKHLVRPGGRLLILSYHSLEDRRVKRVLATGNLKFFATGSRT</sequence>
<evidence type="ECO:0000256" key="4">
    <source>
        <dbReference type="ARBA" id="ARBA00022691"/>
    </source>
</evidence>
<dbReference type="EMBL" id="FN649760">
    <property type="protein sequence ID" value="CBJ32330.1"/>
    <property type="molecule type" value="Genomic_DNA"/>
</dbReference>
<dbReference type="InParanoid" id="D7FXR7"/>
<feature type="region of interest" description="Disordered" evidence="5">
    <location>
        <begin position="138"/>
        <end position="204"/>
    </location>
</feature>
<dbReference type="OrthoDB" id="16290at2759"/>
<dbReference type="InterPro" id="IPR023397">
    <property type="entry name" value="SAM-dep_MeTrfase_MraW_recog"/>
</dbReference>
<keyword evidence="3" id="KW-0808">Transferase</keyword>
<feature type="compositionally biased region" description="Gly residues" evidence="5">
    <location>
        <begin position="188"/>
        <end position="203"/>
    </location>
</feature>
<keyword evidence="4" id="KW-0949">S-adenosyl-L-methionine</keyword>
<gene>
    <name evidence="6" type="ORF">Esi_0330_0018</name>
</gene>